<keyword evidence="8" id="KW-1185">Reference proteome</keyword>
<comment type="catalytic activity">
    <reaction evidence="5">
        <text>L-aspartyl-tRNA(Asn) + L-glutamine + ATP + H2O = L-asparaginyl-tRNA(Asn) + L-glutamate + ADP + phosphate + 2 H(+)</text>
        <dbReference type="Rhea" id="RHEA:14513"/>
        <dbReference type="Rhea" id="RHEA-COMP:9674"/>
        <dbReference type="Rhea" id="RHEA-COMP:9677"/>
        <dbReference type="ChEBI" id="CHEBI:15377"/>
        <dbReference type="ChEBI" id="CHEBI:15378"/>
        <dbReference type="ChEBI" id="CHEBI:29985"/>
        <dbReference type="ChEBI" id="CHEBI:30616"/>
        <dbReference type="ChEBI" id="CHEBI:43474"/>
        <dbReference type="ChEBI" id="CHEBI:58359"/>
        <dbReference type="ChEBI" id="CHEBI:78515"/>
        <dbReference type="ChEBI" id="CHEBI:78516"/>
        <dbReference type="ChEBI" id="CHEBI:456216"/>
    </reaction>
</comment>
<dbReference type="Pfam" id="PF02934">
    <property type="entry name" value="GatB_N"/>
    <property type="match status" value="1"/>
</dbReference>
<comment type="similarity">
    <text evidence="5">Belongs to the GatB/GatE family. GatB subfamily.</text>
</comment>
<dbReference type="InterPro" id="IPR017959">
    <property type="entry name" value="Asn/Gln-tRNA_amidoTrfase_suB/E"/>
</dbReference>
<reference evidence="7" key="1">
    <citation type="submission" date="2021-06" db="EMBL/GenBank/DDBJ databases">
        <title>Novel Mycoplasma species detected in California sea lions (Zalophus californianus) from the USA.</title>
        <authorList>
            <person name="Volokhov D.V."/>
            <person name="Furtak V.A."/>
            <person name="Zagorodnyaya T.A."/>
        </authorList>
    </citation>
    <scope>NUCLEOTIDE SEQUENCE [LARGE SCALE GENOMIC DNA]</scope>
    <source>
        <strain evidence="7">CSL 5346</strain>
    </source>
</reference>
<comment type="subunit">
    <text evidence="5">Heterotrimer of A, B and C subunits.</text>
</comment>
<dbReference type="SMART" id="SM00845">
    <property type="entry name" value="GatB_Yqey"/>
    <property type="match status" value="1"/>
</dbReference>
<dbReference type="InterPro" id="IPR004413">
    <property type="entry name" value="GatB"/>
</dbReference>
<dbReference type="NCBIfam" id="TIGR00133">
    <property type="entry name" value="gatB"/>
    <property type="match status" value="1"/>
</dbReference>
<feature type="domain" description="Asn/Gln amidotransferase" evidence="6">
    <location>
        <begin position="325"/>
        <end position="474"/>
    </location>
</feature>
<gene>
    <name evidence="5 7" type="primary">gatB</name>
    <name evidence="7" type="ORF">KQ875_02335</name>
</gene>
<comment type="catalytic activity">
    <reaction evidence="5">
        <text>L-glutamyl-tRNA(Gln) + L-glutamine + ATP + H2O = L-glutaminyl-tRNA(Gln) + L-glutamate + ADP + phosphate + H(+)</text>
        <dbReference type="Rhea" id="RHEA:17521"/>
        <dbReference type="Rhea" id="RHEA-COMP:9681"/>
        <dbReference type="Rhea" id="RHEA-COMP:9684"/>
        <dbReference type="ChEBI" id="CHEBI:15377"/>
        <dbReference type="ChEBI" id="CHEBI:15378"/>
        <dbReference type="ChEBI" id="CHEBI:29985"/>
        <dbReference type="ChEBI" id="CHEBI:30616"/>
        <dbReference type="ChEBI" id="CHEBI:43474"/>
        <dbReference type="ChEBI" id="CHEBI:58359"/>
        <dbReference type="ChEBI" id="CHEBI:78520"/>
        <dbReference type="ChEBI" id="CHEBI:78521"/>
        <dbReference type="ChEBI" id="CHEBI:456216"/>
    </reaction>
</comment>
<dbReference type="PROSITE" id="PS01234">
    <property type="entry name" value="GATB"/>
    <property type="match status" value="1"/>
</dbReference>
<dbReference type="EMBL" id="JAHMHH010000002">
    <property type="protein sequence ID" value="MBU4692430.1"/>
    <property type="molecule type" value="Genomic_DNA"/>
</dbReference>
<dbReference type="InterPro" id="IPR006075">
    <property type="entry name" value="Asn/Gln-tRNA_Trfase_suB/E_cat"/>
</dbReference>
<protein>
    <recommendedName>
        <fullName evidence="5">Aspartyl/glutamyl-tRNA(Asn/Gln) amidotransferase subunit B</fullName>
        <shortName evidence="5">Asp/Glu-ADT subunit B</shortName>
        <ecNumber evidence="5">6.3.5.-</ecNumber>
    </recommendedName>
</protein>
<dbReference type="NCBIfam" id="NF004014">
    <property type="entry name" value="PRK05477.1-4"/>
    <property type="match status" value="1"/>
</dbReference>
<proteinExistence type="inferred from homology"/>
<dbReference type="InterPro" id="IPR018027">
    <property type="entry name" value="Asn/Gln_amidotransferase"/>
</dbReference>
<comment type="caution">
    <text evidence="7">The sequence shown here is derived from an EMBL/GenBank/DDBJ whole genome shotgun (WGS) entry which is preliminary data.</text>
</comment>
<dbReference type="Pfam" id="PF02637">
    <property type="entry name" value="GatB_Yqey"/>
    <property type="match status" value="1"/>
</dbReference>
<name>A0ABS6DQ25_9MOLU</name>
<evidence type="ECO:0000256" key="3">
    <source>
        <dbReference type="ARBA" id="ARBA00022840"/>
    </source>
</evidence>
<organism evidence="7 8">
    <name type="scientific">Mycoplasma zalophi</name>
    <dbReference type="NCBI Taxonomy" id="191287"/>
    <lineage>
        <taxon>Bacteria</taxon>
        <taxon>Bacillati</taxon>
        <taxon>Mycoplasmatota</taxon>
        <taxon>Mollicutes</taxon>
        <taxon>Mycoplasmataceae</taxon>
        <taxon>Mycoplasma</taxon>
    </lineage>
</organism>
<keyword evidence="4 5" id="KW-0648">Protein biosynthesis</keyword>
<sequence length="476" mass="54588">MNYSDYEPVIGIEIHLELSTKTKMFSYAENNFNLAANTSASVIDLAYPGTLPLLNKQAVIYGIKLAKALNMEIDHELHFDRKNYFYPDLPKGYQITQQFRPIGKNGTLPIEIDDNIKNIAIERIHLEEDTAKQIHEGDKTFLNYNRAGVPLIEIVSFPVMRSAKEAAEYVNTIRLVALSLGISDAKMNEGSLRADVNISVRKKTDEKFNTRVEIKNLNSISNVEKAIEYEFKWQVEKLENNEAFEQQTKRFDEATQTNKKMRSKSSAIDYKYFPEPNIPAIQLTDEIIDSVKLEELPWQKKSRYIENGLNKVQYDQLLKNLDYADFLDKLAAKSRAHFKKITNLFFSDVVSFLNNQNLNIGDLKISLDNLSTSIDLIDGSKIQKNSLTIILDKIQNNPSLDIETIIETNNLKLKDLSDEIEIYVDQLISQKPEIFDEYNQNPDKVTKFLIGQIMKNFKGQANPVASKEIIEKKLNK</sequence>
<evidence type="ECO:0000256" key="1">
    <source>
        <dbReference type="ARBA" id="ARBA00022598"/>
    </source>
</evidence>
<evidence type="ECO:0000259" key="6">
    <source>
        <dbReference type="SMART" id="SM00845"/>
    </source>
</evidence>
<accession>A0ABS6DQ25</accession>
<dbReference type="InterPro" id="IPR017958">
    <property type="entry name" value="Gln-tRNA_amidoTrfase_suB_CS"/>
</dbReference>
<comment type="function">
    <text evidence="5">Allows the formation of correctly charged Asn-tRNA(Asn) or Gln-tRNA(Gln) through the transamidation of misacylated Asp-tRNA(Asn) or Glu-tRNA(Gln) in organisms which lack either or both of asparaginyl-tRNA or glutaminyl-tRNA synthetases. The reaction takes place in the presence of glutamine and ATP through an activated phospho-Asp-tRNA(Asn) or phospho-Glu-tRNA(Gln).</text>
</comment>
<dbReference type="PANTHER" id="PTHR11659:SF0">
    <property type="entry name" value="GLUTAMYL-TRNA(GLN) AMIDOTRANSFERASE SUBUNIT B, MITOCHONDRIAL"/>
    <property type="match status" value="1"/>
</dbReference>
<dbReference type="HAMAP" id="MF_00121">
    <property type="entry name" value="GatB"/>
    <property type="match status" value="1"/>
</dbReference>
<evidence type="ECO:0000313" key="7">
    <source>
        <dbReference type="EMBL" id="MBU4692430.1"/>
    </source>
</evidence>
<evidence type="ECO:0000256" key="4">
    <source>
        <dbReference type="ARBA" id="ARBA00022917"/>
    </source>
</evidence>
<dbReference type="RefSeq" id="WP_216489007.1">
    <property type="nucleotide sequence ID" value="NZ_JAHMHH010000002.1"/>
</dbReference>
<dbReference type="EC" id="6.3.5.-" evidence="5"/>
<evidence type="ECO:0000313" key="8">
    <source>
        <dbReference type="Proteomes" id="UP000718793"/>
    </source>
</evidence>
<keyword evidence="2 5" id="KW-0547">Nucleotide-binding</keyword>
<dbReference type="NCBIfam" id="NF004012">
    <property type="entry name" value="PRK05477.1-2"/>
    <property type="match status" value="1"/>
</dbReference>
<keyword evidence="1 5" id="KW-0436">Ligase</keyword>
<dbReference type="Proteomes" id="UP000718793">
    <property type="component" value="Unassembled WGS sequence"/>
</dbReference>
<evidence type="ECO:0000256" key="5">
    <source>
        <dbReference type="HAMAP-Rule" id="MF_00121"/>
    </source>
</evidence>
<keyword evidence="3 5" id="KW-0067">ATP-binding</keyword>
<evidence type="ECO:0000256" key="2">
    <source>
        <dbReference type="ARBA" id="ARBA00022741"/>
    </source>
</evidence>
<dbReference type="PANTHER" id="PTHR11659">
    <property type="entry name" value="GLUTAMYL-TRNA GLN AMIDOTRANSFERASE SUBUNIT B MITOCHONDRIAL AND PROKARYOTIC PET112-RELATED"/>
    <property type="match status" value="1"/>
</dbReference>